<keyword evidence="3" id="KW-1185">Reference proteome</keyword>
<feature type="compositionally biased region" description="Basic and acidic residues" evidence="1">
    <location>
        <begin position="727"/>
        <end position="737"/>
    </location>
</feature>
<organism evidence="2 3">
    <name type="scientific">Rhynocoris fuscipes</name>
    <dbReference type="NCBI Taxonomy" id="488301"/>
    <lineage>
        <taxon>Eukaryota</taxon>
        <taxon>Metazoa</taxon>
        <taxon>Ecdysozoa</taxon>
        <taxon>Arthropoda</taxon>
        <taxon>Hexapoda</taxon>
        <taxon>Insecta</taxon>
        <taxon>Pterygota</taxon>
        <taxon>Neoptera</taxon>
        <taxon>Paraneoptera</taxon>
        <taxon>Hemiptera</taxon>
        <taxon>Heteroptera</taxon>
        <taxon>Panheteroptera</taxon>
        <taxon>Cimicomorpha</taxon>
        <taxon>Reduviidae</taxon>
        <taxon>Harpactorinae</taxon>
        <taxon>Harpactorini</taxon>
        <taxon>Rhynocoris</taxon>
    </lineage>
</organism>
<feature type="compositionally biased region" description="Polar residues" evidence="1">
    <location>
        <begin position="738"/>
        <end position="747"/>
    </location>
</feature>
<feature type="compositionally biased region" description="Polar residues" evidence="1">
    <location>
        <begin position="636"/>
        <end position="650"/>
    </location>
</feature>
<dbReference type="Proteomes" id="UP001461498">
    <property type="component" value="Unassembled WGS sequence"/>
</dbReference>
<sequence>MESNKNFTNDLECHFNWNIRSIVGEKEVVDKLKEKNEEIAGQPWRNLLITLTTAYELYMKKDSGATEKLHEAITMWGNSDDDFTMKYKDAFRHVIYSVKLFFVKDNSSFNVVKQIYDYIPPYSTLPIQQKVAITAIKANVFSEYGPNGTKHALELAKEAVRKDPDEGEWSFLVGKMLSRIRNFKFDFCVTEEELESLRRAYALSKSPAHGVFLAQTYCSISKALFNKLPLIRGKRMMNGDEGRIIRSYNEKAYDLFNEALRENNDKCTHINFRCAKGFYNLPGQFKDITKALSIVEKTLERAPTNVYGNMVAGNIYYAIGEVDKAFKHMKAAEEGGSYGSSIKQFTMAYEQHLKMNPEKEYEEIFKKHPEITYKIQTCMHAISFYIFKRHDLYSALKYFFMAAEWDATLDDFYCYIYWIKETTDLCFIVYNEVKCAMEDVKRNDKRFPQLKNAIIIVNTKYPKVTERPLKPNFVNFLINRAPKYFNKKIKQTTQKKNRKILIEKSDWNENKTKNVDNSGNKNNVLRKKKQNGKQSYERRQKERRNRTNSVSSNASVSSVSSVASTGSFKNIRRNSREACLLDIVNKNLERESHCKNMKELKETQCTSLRPVLDNSKTINVGPDSKERRPLSLGCSGWTNKSNENLSNRRTNTPKDKPNYSKNKFQQSRDVTHMNEMFKNMKLNNSQELRPNISPFNDKFKSDGRNTNFMNYGNRNKAYNRSSSFSDNEFKSNSRKSDYSGSPNKTVSKSFRSSLENVANKDSSYFPKFNSGRSSPFNPSRGNSQTREKGLVRKPFNLSRTDSLDSDDSSSFHGSERSRKLSTSSVDSDYVKDPNVPYFSWHKNYSGKK</sequence>
<feature type="compositionally biased region" description="Low complexity" evidence="1">
    <location>
        <begin position="548"/>
        <end position="564"/>
    </location>
</feature>
<feature type="region of interest" description="Disordered" evidence="1">
    <location>
        <begin position="510"/>
        <end position="568"/>
    </location>
</feature>
<proteinExistence type="predicted"/>
<evidence type="ECO:0000256" key="1">
    <source>
        <dbReference type="SAM" id="MobiDB-lite"/>
    </source>
</evidence>
<name>A0AAW1D0L9_9HEMI</name>
<protein>
    <submittedName>
        <fullName evidence="2">Uncharacterized protein</fullName>
    </submittedName>
</protein>
<feature type="region of interest" description="Disordered" evidence="1">
    <location>
        <begin position="682"/>
        <end position="747"/>
    </location>
</feature>
<reference evidence="2 3" key="1">
    <citation type="submission" date="2022-12" db="EMBL/GenBank/DDBJ databases">
        <title>Chromosome-level genome assembly of true bugs.</title>
        <authorList>
            <person name="Ma L."/>
            <person name="Li H."/>
        </authorList>
    </citation>
    <scope>NUCLEOTIDE SEQUENCE [LARGE SCALE GENOMIC DNA]</scope>
    <source>
        <strain evidence="2">Lab_2022b</strain>
    </source>
</reference>
<dbReference type="Gene3D" id="1.25.40.10">
    <property type="entry name" value="Tetratricopeptide repeat domain"/>
    <property type="match status" value="2"/>
</dbReference>
<feature type="region of interest" description="Disordered" evidence="1">
    <location>
        <begin position="614"/>
        <end position="662"/>
    </location>
</feature>
<gene>
    <name evidence="2" type="ORF">O3M35_010531</name>
</gene>
<accession>A0AAW1D0L9</accession>
<dbReference type="AlphaFoldDB" id="A0AAW1D0L9"/>
<feature type="compositionally biased region" description="Polar residues" evidence="1">
    <location>
        <begin position="704"/>
        <end position="726"/>
    </location>
</feature>
<dbReference type="InterPro" id="IPR011990">
    <property type="entry name" value="TPR-like_helical_dom_sf"/>
</dbReference>
<feature type="compositionally biased region" description="Polar residues" evidence="1">
    <location>
        <begin position="770"/>
        <end position="784"/>
    </location>
</feature>
<comment type="caution">
    <text evidence="2">The sequence shown here is derived from an EMBL/GenBank/DDBJ whole genome shotgun (WGS) entry which is preliminary data.</text>
</comment>
<feature type="region of interest" description="Disordered" evidence="1">
    <location>
        <begin position="761"/>
        <end position="848"/>
    </location>
</feature>
<dbReference type="SUPFAM" id="SSF48452">
    <property type="entry name" value="TPR-like"/>
    <property type="match status" value="1"/>
</dbReference>
<evidence type="ECO:0000313" key="2">
    <source>
        <dbReference type="EMBL" id="KAK9504127.1"/>
    </source>
</evidence>
<evidence type="ECO:0000313" key="3">
    <source>
        <dbReference type="Proteomes" id="UP001461498"/>
    </source>
</evidence>
<dbReference type="EMBL" id="JAPXFL010000007">
    <property type="protein sequence ID" value="KAK9504127.1"/>
    <property type="molecule type" value="Genomic_DNA"/>
</dbReference>